<keyword evidence="3" id="KW-1185">Reference proteome</keyword>
<dbReference type="AlphaFoldDB" id="A0A830HSU5"/>
<organism evidence="2 3">
    <name type="scientific">Pycnococcus provasolii</name>
    <dbReference type="NCBI Taxonomy" id="41880"/>
    <lineage>
        <taxon>Eukaryota</taxon>
        <taxon>Viridiplantae</taxon>
        <taxon>Chlorophyta</taxon>
        <taxon>Pseudoscourfieldiophyceae</taxon>
        <taxon>Pseudoscourfieldiales</taxon>
        <taxon>Pycnococcaceae</taxon>
        <taxon>Pycnococcus</taxon>
    </lineage>
</organism>
<protein>
    <recommendedName>
        <fullName evidence="1">Methyltransferase domain-containing protein</fullName>
    </recommendedName>
</protein>
<accession>A0A830HSU5</accession>
<evidence type="ECO:0000259" key="1">
    <source>
        <dbReference type="Pfam" id="PF13649"/>
    </source>
</evidence>
<gene>
    <name evidence="2" type="ORF">PPROV_000755700</name>
</gene>
<dbReference type="InterPro" id="IPR041698">
    <property type="entry name" value="Methyltransf_25"/>
</dbReference>
<dbReference type="Proteomes" id="UP000660262">
    <property type="component" value="Unassembled WGS sequence"/>
</dbReference>
<evidence type="ECO:0000313" key="3">
    <source>
        <dbReference type="Proteomes" id="UP000660262"/>
    </source>
</evidence>
<feature type="domain" description="Methyltransferase" evidence="1">
    <location>
        <begin position="58"/>
        <end position="149"/>
    </location>
</feature>
<name>A0A830HSU5_9CHLO</name>
<dbReference type="SUPFAM" id="SSF53335">
    <property type="entry name" value="S-adenosyl-L-methionine-dependent methyltransferases"/>
    <property type="match status" value="1"/>
</dbReference>
<dbReference type="OrthoDB" id="9991036at2759"/>
<proteinExistence type="predicted"/>
<dbReference type="Gene3D" id="3.40.50.150">
    <property type="entry name" value="Vaccinia Virus protein VP39"/>
    <property type="match status" value="1"/>
</dbReference>
<dbReference type="Pfam" id="PF13649">
    <property type="entry name" value="Methyltransf_25"/>
    <property type="match status" value="1"/>
</dbReference>
<comment type="caution">
    <text evidence="2">The sequence shown here is derived from an EMBL/GenBank/DDBJ whole genome shotgun (WGS) entry which is preliminary data.</text>
</comment>
<reference evidence="2" key="1">
    <citation type="submission" date="2020-10" db="EMBL/GenBank/DDBJ databases">
        <title>Unveiling of a novel bifunctional photoreceptor, Dualchrome1, isolated from a cosmopolitan green alga.</title>
        <authorList>
            <person name="Suzuki S."/>
            <person name="Kawachi M."/>
        </authorList>
    </citation>
    <scope>NUCLEOTIDE SEQUENCE</scope>
    <source>
        <strain evidence="2">NIES 2893</strain>
    </source>
</reference>
<dbReference type="InterPro" id="IPR029063">
    <property type="entry name" value="SAM-dependent_MTases_sf"/>
</dbReference>
<dbReference type="EMBL" id="BNJQ01000022">
    <property type="protein sequence ID" value="GHP08820.1"/>
    <property type="molecule type" value="Genomic_DNA"/>
</dbReference>
<evidence type="ECO:0000313" key="2">
    <source>
        <dbReference type="EMBL" id="GHP08820.1"/>
    </source>
</evidence>
<sequence>MLLAIDKDTQRAFTKVYAGSFWGSGGGGSGAGSTLQYTKPLRALLKRLVETLGIDSLVDIPCGAATWQDVLVKDLLELKPNFRYHGMEIVKSLVDASNQRWKGDKRVTFEVADMANTPVPSGYDAIFSRDALQHNGYTAIIKTLQNWARSDAKYLLVGSYPATPYNRDIKQAGVNHFDIDLAKFPFNLKPWKVHIENSEVHRTTDQAKHLYVYKIEELRNADFDAMRNRAKNRRSEDPLNMLSANIRQQTRAKISYIRRNRANRPVAFRRPRHYISRYRALGGRPNLVQ</sequence>